<sequence>MGTYTKGPKSFTQCDRQYFLTNLEKILSNYKGIF</sequence>
<reference evidence="1 2" key="1">
    <citation type="submission" date="2017-09" db="EMBL/GenBank/DDBJ databases">
        <title>Large-scale bioinformatics analysis of Bacillus genomes uncovers conserved roles of natural products in bacterial physiology.</title>
        <authorList>
            <consortium name="Agbiome Team Llc"/>
            <person name="Bleich R.M."/>
            <person name="Grubbs K.J."/>
            <person name="Santa Maria K.C."/>
            <person name="Allen S.E."/>
            <person name="Farag S."/>
            <person name="Shank E.A."/>
            <person name="Bowers A."/>
        </authorList>
    </citation>
    <scope>NUCLEOTIDE SEQUENCE [LARGE SCALE GENOMIC DNA]</scope>
    <source>
        <strain evidence="1 2">AFS041432</strain>
    </source>
</reference>
<protein>
    <submittedName>
        <fullName evidence="1">Uncharacterized protein</fullName>
    </submittedName>
</protein>
<dbReference type="Proteomes" id="UP000225872">
    <property type="component" value="Unassembled WGS sequence"/>
</dbReference>
<gene>
    <name evidence="1" type="ORF">COD09_03340</name>
</gene>
<name>A0A2C1E0E4_BACCE</name>
<dbReference type="EMBL" id="NULO01000008">
    <property type="protein sequence ID" value="PGT06082.1"/>
    <property type="molecule type" value="Genomic_DNA"/>
</dbReference>
<proteinExistence type="predicted"/>
<evidence type="ECO:0000313" key="2">
    <source>
        <dbReference type="Proteomes" id="UP000225872"/>
    </source>
</evidence>
<accession>A0A2C1E0E4</accession>
<comment type="caution">
    <text evidence="1">The sequence shown here is derived from an EMBL/GenBank/DDBJ whole genome shotgun (WGS) entry which is preliminary data.</text>
</comment>
<evidence type="ECO:0000313" key="1">
    <source>
        <dbReference type="EMBL" id="PGT06082.1"/>
    </source>
</evidence>
<dbReference type="AlphaFoldDB" id="A0A2C1E0E4"/>
<organism evidence="1 2">
    <name type="scientific">Bacillus cereus</name>
    <dbReference type="NCBI Taxonomy" id="1396"/>
    <lineage>
        <taxon>Bacteria</taxon>
        <taxon>Bacillati</taxon>
        <taxon>Bacillota</taxon>
        <taxon>Bacilli</taxon>
        <taxon>Bacillales</taxon>
        <taxon>Bacillaceae</taxon>
        <taxon>Bacillus</taxon>
        <taxon>Bacillus cereus group</taxon>
    </lineage>
</organism>
<dbReference type="RefSeq" id="WP_081338195.1">
    <property type="nucleotide sequence ID" value="NZ_NULO01000008.1"/>
</dbReference>